<name>A0A821MX69_9BILA</name>
<dbReference type="Proteomes" id="UP000663872">
    <property type="component" value="Unassembled WGS sequence"/>
</dbReference>
<evidence type="ECO:0000313" key="3">
    <source>
        <dbReference type="Proteomes" id="UP000663848"/>
    </source>
</evidence>
<sequence length="517" mass="59590">MDNNTTQAITTTSNNEQQDYQSTTLNADNMTRSFFLPIFPPKTSIITVGVNDHLLLANVPNSQLTPDELLRRQQATNIIDSSTLNNMDNRHEPFCLSPIDVEELSTRLQVKESIIIYNADRLRVICLRLFGLYQYFRRKVLARPDVALKEPTLNSKQMSSILEFFLQIDVDVFYMKTCRFLDAEPCSSIQGLFCNDESPKARYSMVPCGTTNCPCCHSIENSSNYRFANGYTTYLNCPATCTTSNIVYVMKCPCGQYEFIDSTSGTFADALNHHRLVCNQMMHSFLTGTAIYHEMMTPMERCQHLIMKKMRLYQHSAHCAVAIQLFLERNPSYSCFISKTQEEVTQENDFYTKIVLGTGSEFMFMLPRRTDQQKKVARLLTGLSLPSTARHFSSAQIQKQRIFFDRLLLSPVDELPYVETDLYKMKIIAVLPTDESILLRYVIETLFIIHGESKLNMICPIGVDPEKRYGQPYDHQWFYHIKDPEQPTPQSILALIETKKELNERPSNHFDDDDHHH</sequence>
<accession>A0A821MX69</accession>
<dbReference type="EMBL" id="CAJNYT010005318">
    <property type="protein sequence ID" value="CAF3729051.1"/>
    <property type="molecule type" value="Genomic_DNA"/>
</dbReference>
<evidence type="ECO:0000313" key="1">
    <source>
        <dbReference type="EMBL" id="CAF3729051.1"/>
    </source>
</evidence>
<dbReference type="EMBL" id="CAJOBR010004274">
    <property type="protein sequence ID" value="CAF4774863.1"/>
    <property type="molecule type" value="Genomic_DNA"/>
</dbReference>
<protein>
    <submittedName>
        <fullName evidence="2">Uncharacterized protein</fullName>
    </submittedName>
</protein>
<dbReference type="AlphaFoldDB" id="A0A821MX69"/>
<proteinExistence type="predicted"/>
<comment type="caution">
    <text evidence="2">The sequence shown here is derived from an EMBL/GenBank/DDBJ whole genome shotgun (WGS) entry which is preliminary data.</text>
</comment>
<gene>
    <name evidence="1" type="ORF">GRG538_LOCUS30144</name>
    <name evidence="2" type="ORF">QYT958_LOCUS22376</name>
</gene>
<organism evidence="2 3">
    <name type="scientific">Rotaria socialis</name>
    <dbReference type="NCBI Taxonomy" id="392032"/>
    <lineage>
        <taxon>Eukaryota</taxon>
        <taxon>Metazoa</taxon>
        <taxon>Spiralia</taxon>
        <taxon>Gnathifera</taxon>
        <taxon>Rotifera</taxon>
        <taxon>Eurotatoria</taxon>
        <taxon>Bdelloidea</taxon>
        <taxon>Philodinida</taxon>
        <taxon>Philodinidae</taxon>
        <taxon>Rotaria</taxon>
    </lineage>
</organism>
<dbReference type="Proteomes" id="UP000663848">
    <property type="component" value="Unassembled WGS sequence"/>
</dbReference>
<reference evidence="2" key="1">
    <citation type="submission" date="2021-02" db="EMBL/GenBank/DDBJ databases">
        <authorList>
            <person name="Nowell W R."/>
        </authorList>
    </citation>
    <scope>NUCLEOTIDE SEQUENCE</scope>
</reference>
<evidence type="ECO:0000313" key="2">
    <source>
        <dbReference type="EMBL" id="CAF4774863.1"/>
    </source>
</evidence>